<dbReference type="PIRSF" id="PIRSF004553">
    <property type="entry name" value="CHP00095"/>
    <property type="match status" value="1"/>
</dbReference>
<proteinExistence type="predicted"/>
<dbReference type="CDD" id="cd02440">
    <property type="entry name" value="AdoMet_MTases"/>
    <property type="match status" value="1"/>
</dbReference>
<dbReference type="InterPro" id="IPR004398">
    <property type="entry name" value="RNA_MeTrfase_RsmD"/>
</dbReference>
<dbReference type="PANTHER" id="PTHR43542">
    <property type="entry name" value="METHYLTRANSFERASE"/>
    <property type="match status" value="1"/>
</dbReference>
<evidence type="ECO:0000313" key="3">
    <source>
        <dbReference type="EMBL" id="PIU41958.1"/>
    </source>
</evidence>
<evidence type="ECO:0000256" key="2">
    <source>
        <dbReference type="ARBA" id="ARBA00022679"/>
    </source>
</evidence>
<dbReference type="AlphaFoldDB" id="A0A2J0KU01"/>
<dbReference type="Gene3D" id="3.40.50.150">
    <property type="entry name" value="Vaccinia Virus protein VP39"/>
    <property type="match status" value="1"/>
</dbReference>
<organism evidence="3 4">
    <name type="scientific">Candidatus Aquitaenariimonas noxiae</name>
    <dbReference type="NCBI Taxonomy" id="1974741"/>
    <lineage>
        <taxon>Bacteria</taxon>
        <taxon>Pseudomonadati</taxon>
        <taxon>Candidatus Omnitrophota</taxon>
        <taxon>Candidatus Aquitaenariimonas</taxon>
    </lineage>
</organism>
<name>A0A2J0KU01_9BACT</name>
<dbReference type="GO" id="GO:0008168">
    <property type="term" value="F:methyltransferase activity"/>
    <property type="evidence" value="ECO:0007669"/>
    <property type="project" value="UniProtKB-KW"/>
</dbReference>
<dbReference type="GO" id="GO:0031167">
    <property type="term" value="P:rRNA methylation"/>
    <property type="evidence" value="ECO:0007669"/>
    <property type="project" value="InterPro"/>
</dbReference>
<gene>
    <name evidence="3" type="primary">rsmD</name>
    <name evidence="3" type="ORF">COS99_02490</name>
</gene>
<reference evidence="3 4" key="1">
    <citation type="submission" date="2017-09" db="EMBL/GenBank/DDBJ databases">
        <title>Depth-based differentiation of microbial function through sediment-hosted aquifers and enrichment of novel symbionts in the deep terrestrial subsurface.</title>
        <authorList>
            <person name="Probst A.J."/>
            <person name="Ladd B."/>
            <person name="Jarett J.K."/>
            <person name="Geller-Mcgrath D.E."/>
            <person name="Sieber C.M."/>
            <person name="Emerson J.B."/>
            <person name="Anantharaman K."/>
            <person name="Thomas B.C."/>
            <person name="Malmstrom R."/>
            <person name="Stieglmeier M."/>
            <person name="Klingl A."/>
            <person name="Woyke T."/>
            <person name="Ryan C.M."/>
            <person name="Banfield J.F."/>
        </authorList>
    </citation>
    <scope>NUCLEOTIDE SEQUENCE [LARGE SCALE GENOMIC DNA]</scope>
    <source>
        <strain evidence="3">CG07_land_8_20_14_0_80_42_15</strain>
    </source>
</reference>
<evidence type="ECO:0000313" key="4">
    <source>
        <dbReference type="Proteomes" id="UP000230052"/>
    </source>
</evidence>
<dbReference type="Pfam" id="PF03602">
    <property type="entry name" value="Cons_hypoth95"/>
    <property type="match status" value="1"/>
</dbReference>
<dbReference type="InterPro" id="IPR029063">
    <property type="entry name" value="SAM-dependent_MTases_sf"/>
</dbReference>
<keyword evidence="2 3" id="KW-0808">Transferase</keyword>
<protein>
    <submittedName>
        <fullName evidence="3">16S rRNA (Guanine(966)-N(2))-methyltransferase RsmD</fullName>
    </submittedName>
</protein>
<dbReference type="EMBL" id="PEWV01000025">
    <property type="protein sequence ID" value="PIU41958.1"/>
    <property type="molecule type" value="Genomic_DNA"/>
</dbReference>
<dbReference type="Proteomes" id="UP000230052">
    <property type="component" value="Unassembled WGS sequence"/>
</dbReference>
<evidence type="ECO:0000256" key="1">
    <source>
        <dbReference type="ARBA" id="ARBA00022603"/>
    </source>
</evidence>
<sequence length="187" mass="20892">MRIVAGKYKSRLIEMPKGVKIRPTKDMVREAVFNVLGTLCIDSRVLDLYSGSGAIGIEALSRGAAEVSFVDNNQRCVETIRKNLNNLGIEDNINIYRADVFTSIRQFGKTGDFFSLIFMDPPYYGDMIEKTLITINKYGIIHNSGVIISEHFKKDEAPKTVGSLQLVRQNSYGNTIVSFYKPNLEGG</sequence>
<keyword evidence="1 3" id="KW-0489">Methyltransferase</keyword>
<dbReference type="SUPFAM" id="SSF53335">
    <property type="entry name" value="S-adenosyl-L-methionine-dependent methyltransferases"/>
    <property type="match status" value="1"/>
</dbReference>
<dbReference type="NCBIfam" id="TIGR00095">
    <property type="entry name" value="16S rRNA (guanine(966)-N(2))-methyltransferase RsmD"/>
    <property type="match status" value="1"/>
</dbReference>
<comment type="caution">
    <text evidence="3">The sequence shown here is derived from an EMBL/GenBank/DDBJ whole genome shotgun (WGS) entry which is preliminary data.</text>
</comment>
<accession>A0A2J0KU01</accession>
<dbReference type="PANTHER" id="PTHR43542:SF1">
    <property type="entry name" value="METHYLTRANSFERASE"/>
    <property type="match status" value="1"/>
</dbReference>